<evidence type="ECO:0000259" key="2">
    <source>
        <dbReference type="Pfam" id="PF04266"/>
    </source>
</evidence>
<dbReference type="InterPro" id="IPR039128">
    <property type="entry name" value="TRIP4-like"/>
</dbReference>
<proteinExistence type="predicted"/>
<organism evidence="4 5">
    <name type="scientific">Stylonychia lemnae</name>
    <name type="common">Ciliate</name>
    <dbReference type="NCBI Taxonomy" id="5949"/>
    <lineage>
        <taxon>Eukaryota</taxon>
        <taxon>Sar</taxon>
        <taxon>Alveolata</taxon>
        <taxon>Ciliophora</taxon>
        <taxon>Intramacronucleata</taxon>
        <taxon>Spirotrichea</taxon>
        <taxon>Stichotrichia</taxon>
        <taxon>Sporadotrichida</taxon>
        <taxon>Oxytrichidae</taxon>
        <taxon>Stylonychinae</taxon>
        <taxon>Stylonychia</taxon>
    </lineage>
</organism>
<feature type="compositionally biased region" description="Basic and acidic residues" evidence="1">
    <location>
        <begin position="351"/>
        <end position="371"/>
    </location>
</feature>
<evidence type="ECO:0000256" key="1">
    <source>
        <dbReference type="SAM" id="MobiDB-lite"/>
    </source>
</evidence>
<feature type="region of interest" description="Disordered" evidence="1">
    <location>
        <begin position="346"/>
        <end position="371"/>
    </location>
</feature>
<dbReference type="Pfam" id="PF06221">
    <property type="entry name" value="zf-C2HC5"/>
    <property type="match status" value="1"/>
</dbReference>
<gene>
    <name evidence="4" type="primary">Contig18828.g19970</name>
    <name evidence="4" type="ORF">STYLEM_9306</name>
</gene>
<evidence type="ECO:0000259" key="3">
    <source>
        <dbReference type="Pfam" id="PF06221"/>
    </source>
</evidence>
<dbReference type="GO" id="GO:0008270">
    <property type="term" value="F:zinc ion binding"/>
    <property type="evidence" value="ECO:0007669"/>
    <property type="project" value="InterPro"/>
</dbReference>
<dbReference type="FunFam" id="2.30.130.30:FF:000006">
    <property type="entry name" value="Putative_zinc_finger_motif_-_C2HC5-type /ASCH_domain_containing_protein_-_putative"/>
    <property type="match status" value="1"/>
</dbReference>
<dbReference type="CDD" id="cd06554">
    <property type="entry name" value="ASCH_ASC-1_like"/>
    <property type="match status" value="1"/>
</dbReference>
<evidence type="ECO:0000313" key="4">
    <source>
        <dbReference type="EMBL" id="CDW80309.1"/>
    </source>
</evidence>
<dbReference type="PANTHER" id="PTHR12963">
    <property type="entry name" value="THYROID RECEPTOR INTERACTING PROTEIN RELATED"/>
    <property type="match status" value="1"/>
</dbReference>
<sequence length="849" mass="98715">MDQVKSWATQELKNLSGFLAEDEAKGLIDVLATKSPAEINQELSNLLDFTQQQVKKFINSFLERIANQKNYEQQVKQLQQKTNKMSKDEVTGQRINTQKITKQVKDMSKFLVSGRQICYCQASRHNLINNCISCGKVVCEQEGEGPCLFCGAWVDREVYYDIDEDSATAYEIALQHKDKLIEFDVNAAQRLGVLDAQSDWYDLANNTWLNKEQRKYAEQMQEVEKKRQEEIDSKMNVTIDLQKGTTDLVSNEQDKLFTFGNQNIQTNEYLSKTTGVNKTQGSKYKPFEGEDLTNKLLLENPQMAIDNINTFYFKPCTLSDEKSQLLYQELQPSYMKEVQTNIVGSKVNKKAQQDREDNYQEEQRQKQIEESAKQKFQYSSLSKRLQTENPFDIFRKAVETAIISKSISTNKKVFETDKDFFKESEDIGMCMSMHQPWASLLVMGIKRFEGREWTHKFRGPLWIHATSQKPTQELIDQIEGSYREFYKSIGEDLPPFPDRYLTSVVIGRVDVIDIISLEEYHDQVPKELQEPTVSEYQFICRNPMYLDLPLKMSGQPGIYKMEKGIFYGCKELLIKTPVTWWPPEEFKLYNLGRFDLYPLKHQINPQDQIQKLPMKVSKTNLGCFHIQNLLSLREQQQILDSLRNQQINQPQKYKFTRSETLANEEEIKKEEDSFSYLQDEKNNFAQERNKKKFNCYVMELSGRDVTDEVKNLMNAVEDGVNQLKDQSQSTLVKSVYKRFTFDFFKESPDTYMEKIKLFLPQQKAKKKGKNQPLINAFFICVGDGIKIDYNIEEDSKSYNYSIELKSGDAFVVSSEVKGMQLSVEQIVEKTKPSNLVLRDGTLLITVERD</sequence>
<dbReference type="InterPro" id="IPR009349">
    <property type="entry name" value="TRIP4/RQT4_C2HC5_Znf"/>
</dbReference>
<dbReference type="InParanoid" id="A0A078ADJ5"/>
<dbReference type="InterPro" id="IPR007374">
    <property type="entry name" value="ASCH_domain"/>
</dbReference>
<dbReference type="GO" id="GO:0005634">
    <property type="term" value="C:nucleus"/>
    <property type="evidence" value="ECO:0007669"/>
    <property type="project" value="InterPro"/>
</dbReference>
<evidence type="ECO:0000313" key="5">
    <source>
        <dbReference type="Proteomes" id="UP000039865"/>
    </source>
</evidence>
<dbReference type="Proteomes" id="UP000039865">
    <property type="component" value="Unassembled WGS sequence"/>
</dbReference>
<feature type="domain" description="TRIP4/RQT4 C2HC5-type zinc finger" evidence="3">
    <location>
        <begin position="116"/>
        <end position="152"/>
    </location>
</feature>
<dbReference type="OrthoDB" id="338816at2759"/>
<dbReference type="GO" id="GO:0072344">
    <property type="term" value="P:rescue of stalled ribosome"/>
    <property type="evidence" value="ECO:0007669"/>
    <property type="project" value="InterPro"/>
</dbReference>
<dbReference type="SUPFAM" id="SSF88697">
    <property type="entry name" value="PUA domain-like"/>
    <property type="match status" value="1"/>
</dbReference>
<protein>
    <submittedName>
        <fullName evidence="4">Activating signal cointegrator 1</fullName>
    </submittedName>
</protein>
<dbReference type="Gene3D" id="2.30.130.30">
    <property type="entry name" value="Hypothetical protein"/>
    <property type="match status" value="1"/>
</dbReference>
<name>A0A078ADJ5_STYLE</name>
<accession>A0A078ADJ5</accession>
<feature type="domain" description="ASCH" evidence="2">
    <location>
        <begin position="431"/>
        <end position="496"/>
    </location>
</feature>
<reference evidence="4 5" key="1">
    <citation type="submission" date="2014-06" db="EMBL/GenBank/DDBJ databases">
        <authorList>
            <person name="Swart Estienne"/>
        </authorList>
    </citation>
    <scope>NUCLEOTIDE SEQUENCE [LARGE SCALE GENOMIC DNA]</scope>
    <source>
        <strain evidence="4 5">130c</strain>
    </source>
</reference>
<dbReference type="GO" id="GO:0180022">
    <property type="term" value="C:RQC-trigger complex"/>
    <property type="evidence" value="ECO:0007669"/>
    <property type="project" value="InterPro"/>
</dbReference>
<dbReference type="AlphaFoldDB" id="A0A078ADJ5"/>
<dbReference type="Pfam" id="PF04266">
    <property type="entry name" value="ASCH"/>
    <property type="match status" value="1"/>
</dbReference>
<dbReference type="EMBL" id="CCKQ01008847">
    <property type="protein sequence ID" value="CDW80309.1"/>
    <property type="molecule type" value="Genomic_DNA"/>
</dbReference>
<keyword evidence="5" id="KW-1185">Reference proteome</keyword>
<dbReference type="PANTHER" id="PTHR12963:SF4">
    <property type="entry name" value="ACTIVATING SIGNAL COINTEGRATOR 1"/>
    <property type="match status" value="1"/>
</dbReference>
<dbReference type="InterPro" id="IPR015947">
    <property type="entry name" value="PUA-like_sf"/>
</dbReference>